<feature type="compositionally biased region" description="Low complexity" evidence="1">
    <location>
        <begin position="261"/>
        <end position="270"/>
    </location>
</feature>
<dbReference type="GO" id="GO:0036503">
    <property type="term" value="P:ERAD pathway"/>
    <property type="evidence" value="ECO:0007669"/>
    <property type="project" value="TreeGrafter"/>
</dbReference>
<feature type="region of interest" description="Disordered" evidence="1">
    <location>
        <begin position="192"/>
        <end position="214"/>
    </location>
</feature>
<feature type="region of interest" description="Disordered" evidence="1">
    <location>
        <begin position="442"/>
        <end position="493"/>
    </location>
</feature>
<dbReference type="InterPro" id="IPR029071">
    <property type="entry name" value="Ubiquitin-like_domsf"/>
</dbReference>
<dbReference type="Pfam" id="PF00789">
    <property type="entry name" value="UBX"/>
    <property type="match status" value="1"/>
</dbReference>
<dbReference type="InterPro" id="IPR001012">
    <property type="entry name" value="UBX_dom"/>
</dbReference>
<sequence length="493" mass="52140">MFHSGTLQSGISLAISQQKLVAIFVGQEDDTLSTLWEENWLQSRHGDRTIGEAIAEKAVFLRVEHGSQEADFLSAFCPIEKVPMLAIVHNGRVMQRVEVGIEEDEWREKVLGALGGEDSEAGVAPPTTQEPVLDEVSPGAQAEPHVQSSQAQSLLSERGQRLEAERVAQAAREKAARVARAKAAREQAEAAAAAQQAVQPKIDKGKGRAIDPADIRQKARLDWVQQQAKRKGEAQTEKARILAQIQADKLERQTRSQNKNQPAPSSALPQSSPPQPTSATCALQVRLFDCSSLRGRFASSATLGTAVRMWVSQNSPPGGASTPYNFRLMQAPAPSRTIGPSEEEESLQDIGLSPSATLVLVPVSGSVDAYGGSASGVFSHGVLASTLGFVNTAVGAVTSTLSYVTGYGASTTASSGTAAESSLYMGGTGDEQEASNVQGARMAGADSGTGAGMRMKTLADQRAERDRDAKGKTEFYNGNSSAFEGRKDGDDGT</sequence>
<dbReference type="GO" id="GO:0005783">
    <property type="term" value="C:endoplasmic reticulum"/>
    <property type="evidence" value="ECO:0007669"/>
    <property type="project" value="TreeGrafter"/>
</dbReference>
<gene>
    <name evidence="3" type="ORF">B0A48_13595</name>
</gene>
<dbReference type="PROSITE" id="PS50033">
    <property type="entry name" value="UBX"/>
    <property type="match status" value="1"/>
</dbReference>
<comment type="caution">
    <text evidence="3">The sequence shown here is derived from an EMBL/GenBank/DDBJ whole genome shotgun (WGS) entry which is preliminary data.</text>
</comment>
<evidence type="ECO:0000259" key="2">
    <source>
        <dbReference type="PROSITE" id="PS50033"/>
    </source>
</evidence>
<dbReference type="SUPFAM" id="SSF54236">
    <property type="entry name" value="Ubiquitin-like"/>
    <property type="match status" value="1"/>
</dbReference>
<protein>
    <recommendedName>
        <fullName evidence="2">UBX domain-containing protein</fullName>
    </recommendedName>
</protein>
<reference evidence="4" key="1">
    <citation type="submission" date="2017-03" db="EMBL/GenBank/DDBJ databases">
        <title>Genomes of endolithic fungi from Antarctica.</title>
        <authorList>
            <person name="Coleine C."/>
            <person name="Masonjones S."/>
            <person name="Stajich J.E."/>
        </authorList>
    </citation>
    <scope>NUCLEOTIDE SEQUENCE [LARGE SCALE GENOMIC DNA]</scope>
    <source>
        <strain evidence="4">CCFEE 5527</strain>
    </source>
</reference>
<dbReference type="PANTHER" id="PTHR46424">
    <property type="entry name" value="UBX DOMAIN-CONTAINING PROTEIN 4"/>
    <property type="match status" value="1"/>
</dbReference>
<feature type="compositionally biased region" description="Basic and acidic residues" evidence="1">
    <location>
        <begin position="457"/>
        <end position="473"/>
    </location>
</feature>
<dbReference type="Proteomes" id="UP000192596">
    <property type="component" value="Unassembled WGS sequence"/>
</dbReference>
<evidence type="ECO:0000313" key="3">
    <source>
        <dbReference type="EMBL" id="OQO00906.1"/>
    </source>
</evidence>
<dbReference type="AlphaFoldDB" id="A0A1V8SP13"/>
<dbReference type="STRING" id="1507870.A0A1V8SP13"/>
<evidence type="ECO:0000313" key="4">
    <source>
        <dbReference type="Proteomes" id="UP000192596"/>
    </source>
</evidence>
<dbReference type="OrthoDB" id="2445133at2759"/>
<dbReference type="PANTHER" id="PTHR46424:SF1">
    <property type="entry name" value="UBX DOMAIN-CONTAINING PROTEIN 4"/>
    <property type="match status" value="1"/>
</dbReference>
<dbReference type="CDD" id="cd01767">
    <property type="entry name" value="UBX"/>
    <property type="match status" value="1"/>
</dbReference>
<proteinExistence type="predicted"/>
<dbReference type="InParanoid" id="A0A1V8SP13"/>
<evidence type="ECO:0000256" key="1">
    <source>
        <dbReference type="SAM" id="MobiDB-lite"/>
    </source>
</evidence>
<feature type="region of interest" description="Disordered" evidence="1">
    <location>
        <begin position="251"/>
        <end position="278"/>
    </location>
</feature>
<feature type="domain" description="UBX" evidence="2">
    <location>
        <begin position="276"/>
        <end position="360"/>
    </location>
</feature>
<feature type="compositionally biased region" description="Basic and acidic residues" evidence="1">
    <location>
        <begin position="201"/>
        <end position="214"/>
    </location>
</feature>
<name>A0A1V8SP13_9PEZI</name>
<dbReference type="Gene3D" id="3.10.20.90">
    <property type="entry name" value="Phosphatidylinositol 3-kinase Catalytic Subunit, Chain A, domain 1"/>
    <property type="match status" value="1"/>
</dbReference>
<feature type="compositionally biased region" description="Polar residues" evidence="1">
    <location>
        <begin position="146"/>
        <end position="155"/>
    </location>
</feature>
<feature type="compositionally biased region" description="Basic and acidic residues" evidence="1">
    <location>
        <begin position="484"/>
        <end position="493"/>
    </location>
</feature>
<dbReference type="EMBL" id="NAJO01000033">
    <property type="protein sequence ID" value="OQO00906.1"/>
    <property type="molecule type" value="Genomic_DNA"/>
</dbReference>
<dbReference type="FunCoup" id="A0A1V8SP13">
    <property type="interactions" value="180"/>
</dbReference>
<dbReference type="SMART" id="SM00166">
    <property type="entry name" value="UBX"/>
    <property type="match status" value="1"/>
</dbReference>
<feature type="region of interest" description="Disordered" evidence="1">
    <location>
        <begin position="115"/>
        <end position="160"/>
    </location>
</feature>
<accession>A0A1V8SP13</accession>
<keyword evidence="4" id="KW-1185">Reference proteome</keyword>
<organism evidence="3 4">
    <name type="scientific">Cryoendolithus antarcticus</name>
    <dbReference type="NCBI Taxonomy" id="1507870"/>
    <lineage>
        <taxon>Eukaryota</taxon>
        <taxon>Fungi</taxon>
        <taxon>Dikarya</taxon>
        <taxon>Ascomycota</taxon>
        <taxon>Pezizomycotina</taxon>
        <taxon>Dothideomycetes</taxon>
        <taxon>Dothideomycetidae</taxon>
        <taxon>Cladosporiales</taxon>
        <taxon>Cladosporiaceae</taxon>
        <taxon>Cryoendolithus</taxon>
    </lineage>
</organism>
<dbReference type="Pfam" id="PF23187">
    <property type="entry name" value="UBX7_N"/>
    <property type="match status" value="1"/>
</dbReference>